<evidence type="ECO:0000313" key="2">
    <source>
        <dbReference type="EMBL" id="GBN02021.1"/>
    </source>
</evidence>
<evidence type="ECO:0000313" key="3">
    <source>
        <dbReference type="EMBL" id="GBN03729.1"/>
    </source>
</evidence>
<dbReference type="EMBL" id="BGPR01004666">
    <property type="protein sequence ID" value="GBN02021.1"/>
    <property type="molecule type" value="Genomic_DNA"/>
</dbReference>
<protein>
    <submittedName>
        <fullName evidence="4">Uncharacterized protein</fullName>
    </submittedName>
</protein>
<evidence type="ECO:0000313" key="1">
    <source>
        <dbReference type="EMBL" id="GBN02003.1"/>
    </source>
</evidence>
<proteinExistence type="predicted"/>
<keyword evidence="5" id="KW-1185">Reference proteome</keyword>
<organism evidence="4 5">
    <name type="scientific">Araneus ventricosus</name>
    <name type="common">Orbweaver spider</name>
    <name type="synonym">Epeira ventricosa</name>
    <dbReference type="NCBI Taxonomy" id="182803"/>
    <lineage>
        <taxon>Eukaryota</taxon>
        <taxon>Metazoa</taxon>
        <taxon>Ecdysozoa</taxon>
        <taxon>Arthropoda</taxon>
        <taxon>Chelicerata</taxon>
        <taxon>Arachnida</taxon>
        <taxon>Araneae</taxon>
        <taxon>Araneomorphae</taxon>
        <taxon>Entelegynae</taxon>
        <taxon>Araneoidea</taxon>
        <taxon>Araneidae</taxon>
        <taxon>Araneus</taxon>
    </lineage>
</organism>
<comment type="caution">
    <text evidence="4">The sequence shown here is derived from an EMBL/GenBank/DDBJ whole genome shotgun (WGS) entry which is preliminary data.</text>
</comment>
<dbReference type="EMBL" id="BGPR01004826">
    <property type="protein sequence ID" value="GBN03750.1"/>
    <property type="molecule type" value="Genomic_DNA"/>
</dbReference>
<dbReference type="Proteomes" id="UP000499080">
    <property type="component" value="Unassembled WGS sequence"/>
</dbReference>
<evidence type="ECO:0000313" key="4">
    <source>
        <dbReference type="EMBL" id="GBN03750.1"/>
    </source>
</evidence>
<dbReference type="EMBL" id="BGPR01004665">
    <property type="protein sequence ID" value="GBN02003.1"/>
    <property type="molecule type" value="Genomic_DNA"/>
</dbReference>
<dbReference type="AlphaFoldDB" id="A0A4Y2KP30"/>
<sequence length="104" mass="11277">MGCCTLGYTLWAEGPPAGVLQNFGELMTAPVSSQSSDRGSKLRCTSQNNPSVAGVSLVLHVFGSKQHSLSEIRVDSLAVLNAFQDDYCFSDIFTTNDLFDIKRI</sequence>
<dbReference type="EMBL" id="BGPR01004823">
    <property type="protein sequence ID" value="GBN03729.1"/>
    <property type="molecule type" value="Genomic_DNA"/>
</dbReference>
<gene>
    <name evidence="1" type="ORF">AVEN_155910_1</name>
    <name evidence="4" type="ORF">AVEN_164037_1</name>
    <name evidence="2" type="ORF">AVEN_167819_1</name>
    <name evidence="3" type="ORF">AVEN_47641_1</name>
</gene>
<evidence type="ECO:0000313" key="5">
    <source>
        <dbReference type="Proteomes" id="UP000499080"/>
    </source>
</evidence>
<reference evidence="4 5" key="1">
    <citation type="journal article" date="2019" name="Sci. Rep.">
        <title>Orb-weaving spider Araneus ventricosus genome elucidates the spidroin gene catalogue.</title>
        <authorList>
            <person name="Kono N."/>
            <person name="Nakamura H."/>
            <person name="Ohtoshi R."/>
            <person name="Moran D.A.P."/>
            <person name="Shinohara A."/>
            <person name="Yoshida Y."/>
            <person name="Fujiwara M."/>
            <person name="Mori M."/>
            <person name="Tomita M."/>
            <person name="Arakawa K."/>
        </authorList>
    </citation>
    <scope>NUCLEOTIDE SEQUENCE [LARGE SCALE GENOMIC DNA]</scope>
</reference>
<accession>A0A4Y2KP30</accession>
<name>A0A4Y2KP30_ARAVE</name>